<dbReference type="Pfam" id="PF00672">
    <property type="entry name" value="HAMP"/>
    <property type="match status" value="1"/>
</dbReference>
<comment type="similarity">
    <text evidence="2">Belongs to the methyl-accepting chemotaxis (MCP) protein family.</text>
</comment>
<dbReference type="GO" id="GO:0016020">
    <property type="term" value="C:membrane"/>
    <property type="evidence" value="ECO:0007669"/>
    <property type="project" value="InterPro"/>
</dbReference>
<dbReference type="GO" id="GO:0006935">
    <property type="term" value="P:chemotaxis"/>
    <property type="evidence" value="ECO:0007669"/>
    <property type="project" value="InterPro"/>
</dbReference>
<dbReference type="SMART" id="SM00283">
    <property type="entry name" value="MA"/>
    <property type="match status" value="1"/>
</dbReference>
<evidence type="ECO:0000259" key="6">
    <source>
        <dbReference type="PROSITE" id="PS50885"/>
    </source>
</evidence>
<comment type="caution">
    <text evidence="7">The sequence shown here is derived from an EMBL/GenBank/DDBJ whole genome shotgun (WGS) entry which is preliminary data.</text>
</comment>
<name>A0A364NV39_9PROT</name>
<dbReference type="SMART" id="SM00304">
    <property type="entry name" value="HAMP"/>
    <property type="match status" value="1"/>
</dbReference>
<evidence type="ECO:0000256" key="1">
    <source>
        <dbReference type="ARBA" id="ARBA00023224"/>
    </source>
</evidence>
<keyword evidence="1 3" id="KW-0807">Transducer</keyword>
<dbReference type="GO" id="GO:0007165">
    <property type="term" value="P:signal transduction"/>
    <property type="evidence" value="ECO:0007669"/>
    <property type="project" value="UniProtKB-KW"/>
</dbReference>
<dbReference type="EMBL" id="PGTO01000015">
    <property type="protein sequence ID" value="RAU20949.1"/>
    <property type="molecule type" value="Genomic_DNA"/>
</dbReference>
<reference evidence="7 8" key="1">
    <citation type="submission" date="2017-11" db="EMBL/GenBank/DDBJ databases">
        <title>Draft genome sequence of magnetotactic bacterium Magnetospirillum kuznetsovii LBB-42.</title>
        <authorList>
            <person name="Grouzdev D.S."/>
            <person name="Rysina M.S."/>
            <person name="Baslerov R.V."/>
            <person name="Koziaeva V."/>
        </authorList>
    </citation>
    <scope>NUCLEOTIDE SEQUENCE [LARGE SCALE GENOMIC DNA]</scope>
    <source>
        <strain evidence="7 8">LBB-42</strain>
    </source>
</reference>
<dbReference type="Pfam" id="PF12729">
    <property type="entry name" value="4HB_MCP_1"/>
    <property type="match status" value="1"/>
</dbReference>
<dbReference type="Proteomes" id="UP000251075">
    <property type="component" value="Unassembled WGS sequence"/>
</dbReference>
<organism evidence="7 8">
    <name type="scientific">Paramagnetospirillum kuznetsovii</name>
    <dbReference type="NCBI Taxonomy" id="2053833"/>
    <lineage>
        <taxon>Bacteria</taxon>
        <taxon>Pseudomonadati</taxon>
        <taxon>Pseudomonadota</taxon>
        <taxon>Alphaproteobacteria</taxon>
        <taxon>Rhodospirillales</taxon>
        <taxon>Magnetospirillaceae</taxon>
        <taxon>Paramagnetospirillum</taxon>
    </lineage>
</organism>
<dbReference type="SUPFAM" id="SSF58104">
    <property type="entry name" value="Methyl-accepting chemotaxis protein (MCP) signaling domain"/>
    <property type="match status" value="1"/>
</dbReference>
<dbReference type="CDD" id="cd06225">
    <property type="entry name" value="HAMP"/>
    <property type="match status" value="1"/>
</dbReference>
<dbReference type="InterPro" id="IPR024478">
    <property type="entry name" value="HlyB_4HB_MCP"/>
</dbReference>
<proteinExistence type="inferred from homology"/>
<dbReference type="AlphaFoldDB" id="A0A364NV39"/>
<dbReference type="Gene3D" id="1.10.287.950">
    <property type="entry name" value="Methyl-accepting chemotaxis protein"/>
    <property type="match status" value="1"/>
</dbReference>
<accession>A0A364NV39</accession>
<feature type="domain" description="Methyl-accepting transducer" evidence="5">
    <location>
        <begin position="305"/>
        <end position="534"/>
    </location>
</feature>
<gene>
    <name evidence="7" type="ORF">CU669_15755</name>
</gene>
<feature type="domain" description="HAMP" evidence="6">
    <location>
        <begin position="218"/>
        <end position="271"/>
    </location>
</feature>
<evidence type="ECO:0000256" key="2">
    <source>
        <dbReference type="ARBA" id="ARBA00029447"/>
    </source>
</evidence>
<dbReference type="PROSITE" id="PS50885">
    <property type="entry name" value="HAMP"/>
    <property type="match status" value="1"/>
</dbReference>
<keyword evidence="4" id="KW-0472">Membrane</keyword>
<sequence>MASLGDVMAFHWNIARRLTALTAIMLTILIATSGFGVHGLSRMHDSFKGVAQDTTTALSDLSGVVDALHRIRIRTVTATVERDSAKVAALRDEFKKQMSDLDKAWASYTSSKMTAQEAALARDAEAGFKSYRGYLTANWDRISAGDLEGARSDLLGPGTEQFRKAATPLRKLMDYQREEANASFLEGEANYVADRTVSFSLVGLGIILGVVLSVLISRSVSVPIHQITTVMQSLAQGDVSITVFGTERKDEAGQIARSVEVFKRNAIDKSRVEKEAADAKLRADQQLRSEMQRLAGEFESSVAMVVDNVAGASSDMELTAQTMSSLSGQVSAQANAVAAASEQASSNVQTVAAAAEELSASVSEIGRQVSDAARVSRNAVDEATHADAIVHGLSEAVGRIGEVVKLINDIASQTNLLALNATIEAARAGEAGKGFAVVANEVKSLANQTARATDEIAQQINTVQTETGRAVEAIQSVNSTIGRIDEISSAIASAVEQQSAATQEIARNVEEAARGTQEVSCNIGGVTSAASETGQSSAMVLCAAQKLSSESASLRRLVGDFVTKVRNG</sequence>
<dbReference type="PRINTS" id="PR00260">
    <property type="entry name" value="CHEMTRNSDUCR"/>
</dbReference>
<evidence type="ECO:0000313" key="7">
    <source>
        <dbReference type="EMBL" id="RAU20949.1"/>
    </source>
</evidence>
<protein>
    <submittedName>
        <fullName evidence="7">Methyl-accepting chemotaxis protein</fullName>
    </submittedName>
</protein>
<evidence type="ECO:0000256" key="4">
    <source>
        <dbReference type="SAM" id="Phobius"/>
    </source>
</evidence>
<dbReference type="PANTHER" id="PTHR32089:SF112">
    <property type="entry name" value="LYSOZYME-LIKE PROTEIN-RELATED"/>
    <property type="match status" value="1"/>
</dbReference>
<keyword evidence="4" id="KW-1133">Transmembrane helix</keyword>
<dbReference type="Gene3D" id="6.10.340.10">
    <property type="match status" value="1"/>
</dbReference>
<dbReference type="Pfam" id="PF00015">
    <property type="entry name" value="MCPsignal"/>
    <property type="match status" value="1"/>
</dbReference>
<dbReference type="PANTHER" id="PTHR32089">
    <property type="entry name" value="METHYL-ACCEPTING CHEMOTAXIS PROTEIN MCPB"/>
    <property type="match status" value="1"/>
</dbReference>
<evidence type="ECO:0000313" key="8">
    <source>
        <dbReference type="Proteomes" id="UP000251075"/>
    </source>
</evidence>
<dbReference type="PROSITE" id="PS50111">
    <property type="entry name" value="CHEMOTAXIS_TRANSDUC_2"/>
    <property type="match status" value="1"/>
</dbReference>
<dbReference type="InterPro" id="IPR004089">
    <property type="entry name" value="MCPsignal_dom"/>
</dbReference>
<dbReference type="OrthoDB" id="3378718at2"/>
<feature type="transmembrane region" description="Helical" evidence="4">
    <location>
        <begin position="20"/>
        <end position="40"/>
    </location>
</feature>
<evidence type="ECO:0000259" key="5">
    <source>
        <dbReference type="PROSITE" id="PS50111"/>
    </source>
</evidence>
<feature type="transmembrane region" description="Helical" evidence="4">
    <location>
        <begin position="197"/>
        <end position="216"/>
    </location>
</feature>
<keyword evidence="4" id="KW-0812">Transmembrane</keyword>
<keyword evidence="8" id="KW-1185">Reference proteome</keyword>
<dbReference type="InterPro" id="IPR004090">
    <property type="entry name" value="Chemotax_Me-accpt_rcpt"/>
</dbReference>
<dbReference type="GO" id="GO:0004888">
    <property type="term" value="F:transmembrane signaling receptor activity"/>
    <property type="evidence" value="ECO:0007669"/>
    <property type="project" value="InterPro"/>
</dbReference>
<dbReference type="InterPro" id="IPR003660">
    <property type="entry name" value="HAMP_dom"/>
</dbReference>
<evidence type="ECO:0000256" key="3">
    <source>
        <dbReference type="PROSITE-ProRule" id="PRU00284"/>
    </source>
</evidence>